<proteinExistence type="predicted"/>
<feature type="transmembrane region" description="Helical" evidence="1">
    <location>
        <begin position="208"/>
        <end position="230"/>
    </location>
</feature>
<feature type="domain" description="Acyltransferase 3" evidence="2">
    <location>
        <begin position="8"/>
        <end position="331"/>
    </location>
</feature>
<dbReference type="GO" id="GO:0016747">
    <property type="term" value="F:acyltransferase activity, transferring groups other than amino-acyl groups"/>
    <property type="evidence" value="ECO:0007669"/>
    <property type="project" value="InterPro"/>
</dbReference>
<evidence type="ECO:0000313" key="4">
    <source>
        <dbReference type="Proteomes" id="UP000431684"/>
    </source>
</evidence>
<dbReference type="AlphaFoldDB" id="A0A6I3XVH3"/>
<keyword evidence="1" id="KW-1133">Transmembrane helix</keyword>
<keyword evidence="3" id="KW-0012">Acyltransferase</keyword>
<feature type="transmembrane region" description="Helical" evidence="1">
    <location>
        <begin position="250"/>
        <end position="279"/>
    </location>
</feature>
<comment type="caution">
    <text evidence="3">The sequence shown here is derived from an EMBL/GenBank/DDBJ whole genome shotgun (WGS) entry which is preliminary data.</text>
</comment>
<feature type="transmembrane region" description="Helical" evidence="1">
    <location>
        <begin position="167"/>
        <end position="196"/>
    </location>
</feature>
<evidence type="ECO:0000313" key="3">
    <source>
        <dbReference type="EMBL" id="MUI15725.1"/>
    </source>
</evidence>
<keyword evidence="1" id="KW-0812">Transmembrane</keyword>
<accession>A0A6I3XVH3</accession>
<dbReference type="Proteomes" id="UP000431684">
    <property type="component" value="Unassembled WGS sequence"/>
</dbReference>
<evidence type="ECO:0000259" key="2">
    <source>
        <dbReference type="Pfam" id="PF01757"/>
    </source>
</evidence>
<dbReference type="Pfam" id="PF01757">
    <property type="entry name" value="Acyl_transf_3"/>
    <property type="match status" value="1"/>
</dbReference>
<dbReference type="OrthoDB" id="9796461at2"/>
<dbReference type="PANTHER" id="PTHR23028">
    <property type="entry name" value="ACETYLTRANSFERASE"/>
    <property type="match status" value="1"/>
</dbReference>
<gene>
    <name evidence="3" type="ORF">GJV26_25195</name>
</gene>
<organism evidence="3 4">
    <name type="scientific">Pseudoduganella dura</name>
    <dbReference type="NCBI Taxonomy" id="321982"/>
    <lineage>
        <taxon>Bacteria</taxon>
        <taxon>Pseudomonadati</taxon>
        <taxon>Pseudomonadota</taxon>
        <taxon>Betaproteobacteria</taxon>
        <taxon>Burkholderiales</taxon>
        <taxon>Oxalobacteraceae</taxon>
        <taxon>Telluria group</taxon>
        <taxon>Pseudoduganella</taxon>
    </lineage>
</organism>
<sequence>MNKAASLYLDVLRLAAALVVFIVHASYLLPGGMPALWFVSGLGGEAVTVFFVLSGFVIAHVVRTREFRAADYLASRFARLYSVVLPALLVTVVLDCAGAALAPGEYAASMEHGAWGIGASLLFANELWFAAIRPLSNTPFWSLGYEFWYYMIYAAARYVPGRRSKCIAVLVLCMICGPKILLLMPVWLFGVAAYAVTCRRRLGQPAALVLAAATTGGLYLLATSGAKAAWRELTIAALGPVAPALGPSSHVLYSCAFGLLATLHVVGMMALAPVLGRVWHACEHPVRIMSAYTFAIYLFHYPILKFFAVAIAPAGLGMLQVPVVVVATLGMIAALGSLSDRFKPVLKRSFGRGLEGLARACMRRGSDAGDAIEHGKHVTIRGGR</sequence>
<evidence type="ECO:0000256" key="1">
    <source>
        <dbReference type="SAM" id="Phobius"/>
    </source>
</evidence>
<keyword evidence="3" id="KW-0808">Transferase</keyword>
<feature type="transmembrane region" description="Helical" evidence="1">
    <location>
        <begin position="143"/>
        <end position="161"/>
    </location>
</feature>
<keyword evidence="4" id="KW-1185">Reference proteome</keyword>
<feature type="transmembrane region" description="Helical" evidence="1">
    <location>
        <begin position="7"/>
        <end position="29"/>
    </location>
</feature>
<keyword evidence="1" id="KW-0472">Membrane</keyword>
<feature type="transmembrane region" description="Helical" evidence="1">
    <location>
        <begin position="35"/>
        <end position="59"/>
    </location>
</feature>
<dbReference type="RefSeq" id="WP_155711376.1">
    <property type="nucleotide sequence ID" value="NZ_BMWU01000010.1"/>
</dbReference>
<feature type="transmembrane region" description="Helical" evidence="1">
    <location>
        <begin position="318"/>
        <end position="338"/>
    </location>
</feature>
<dbReference type="InterPro" id="IPR050879">
    <property type="entry name" value="Acyltransferase_3"/>
</dbReference>
<name>A0A6I3XVH3_9BURK</name>
<dbReference type="InterPro" id="IPR002656">
    <property type="entry name" value="Acyl_transf_3_dom"/>
</dbReference>
<feature type="transmembrane region" description="Helical" evidence="1">
    <location>
        <begin position="80"/>
        <end position="101"/>
    </location>
</feature>
<feature type="transmembrane region" description="Helical" evidence="1">
    <location>
        <begin position="291"/>
        <end position="312"/>
    </location>
</feature>
<protein>
    <submittedName>
        <fullName evidence="3">Acyltransferase family protein</fullName>
    </submittedName>
</protein>
<dbReference type="EMBL" id="WNWM01000002">
    <property type="protein sequence ID" value="MUI15725.1"/>
    <property type="molecule type" value="Genomic_DNA"/>
</dbReference>
<reference evidence="3 4" key="1">
    <citation type="submission" date="2019-11" db="EMBL/GenBank/DDBJ databases">
        <title>Draft Genome Sequences of Six Type Strains of the Genus Massilia.</title>
        <authorList>
            <person name="Miess H."/>
            <person name="Frediansyah A."/>
            <person name="Goeker M."/>
            <person name="Gross H."/>
        </authorList>
    </citation>
    <scope>NUCLEOTIDE SEQUENCE [LARGE SCALE GENOMIC DNA]</scope>
    <source>
        <strain evidence="3 4">DSM 17513</strain>
    </source>
</reference>